<dbReference type="Pfam" id="PF12911">
    <property type="entry name" value="OppC_N"/>
    <property type="match status" value="1"/>
</dbReference>
<feature type="domain" description="ABC transmembrane type-1" evidence="9">
    <location>
        <begin position="144"/>
        <end position="341"/>
    </location>
</feature>
<keyword evidence="2 7" id="KW-0813">Transport</keyword>
<dbReference type="AlphaFoldDB" id="J7LBH8"/>
<dbReference type="InterPro" id="IPR050366">
    <property type="entry name" value="BP-dependent_transpt_permease"/>
</dbReference>
<dbReference type="SUPFAM" id="SSF161098">
    <property type="entry name" value="MetI-like"/>
    <property type="match status" value="1"/>
</dbReference>
<feature type="transmembrane region" description="Helical" evidence="7">
    <location>
        <begin position="216"/>
        <end position="233"/>
    </location>
</feature>
<dbReference type="Proteomes" id="UP000003779">
    <property type="component" value="Chromosome"/>
</dbReference>
<feature type="compositionally biased region" description="Basic and acidic residues" evidence="8">
    <location>
        <begin position="15"/>
        <end position="35"/>
    </location>
</feature>
<dbReference type="CDD" id="cd06261">
    <property type="entry name" value="TM_PBP2"/>
    <property type="match status" value="1"/>
</dbReference>
<dbReference type="PROSITE" id="PS50928">
    <property type="entry name" value="ABC_TM1"/>
    <property type="match status" value="1"/>
</dbReference>
<keyword evidence="5 7" id="KW-1133">Transmembrane helix</keyword>
<evidence type="ECO:0000313" key="11">
    <source>
        <dbReference type="Proteomes" id="UP000003779"/>
    </source>
</evidence>
<dbReference type="InterPro" id="IPR035906">
    <property type="entry name" value="MetI-like_sf"/>
</dbReference>
<evidence type="ECO:0000256" key="7">
    <source>
        <dbReference type="RuleBase" id="RU363032"/>
    </source>
</evidence>
<feature type="transmembrane region" description="Helical" evidence="7">
    <location>
        <begin position="77"/>
        <end position="98"/>
    </location>
</feature>
<proteinExistence type="inferred from homology"/>
<evidence type="ECO:0000259" key="9">
    <source>
        <dbReference type="PROSITE" id="PS50928"/>
    </source>
</evidence>
<evidence type="ECO:0000313" key="10">
    <source>
        <dbReference type="EMBL" id="AFR07847.1"/>
    </source>
</evidence>
<dbReference type="Gene3D" id="1.10.3720.10">
    <property type="entry name" value="MetI-like"/>
    <property type="match status" value="1"/>
</dbReference>
<dbReference type="GO" id="GO:0005886">
    <property type="term" value="C:plasma membrane"/>
    <property type="evidence" value="ECO:0007669"/>
    <property type="project" value="UniProtKB-SubCell"/>
</dbReference>
<evidence type="ECO:0000256" key="2">
    <source>
        <dbReference type="ARBA" id="ARBA00022448"/>
    </source>
</evidence>
<dbReference type="PATRIC" id="fig|1205910.3.peg.742"/>
<organism evidence="10 11">
    <name type="scientific">Nocardiopsis alba (strain ATCC BAA-2165 / BE74)</name>
    <dbReference type="NCBI Taxonomy" id="1205910"/>
    <lineage>
        <taxon>Bacteria</taxon>
        <taxon>Bacillati</taxon>
        <taxon>Actinomycetota</taxon>
        <taxon>Actinomycetes</taxon>
        <taxon>Streptosporangiales</taxon>
        <taxon>Nocardiopsidaceae</taxon>
        <taxon>Nocardiopsis</taxon>
    </lineage>
</organism>
<dbReference type="STRING" id="1205910.B005_0788"/>
<dbReference type="InterPro" id="IPR000515">
    <property type="entry name" value="MetI-like"/>
</dbReference>
<accession>J7LBH8</accession>
<evidence type="ECO:0000256" key="6">
    <source>
        <dbReference type="ARBA" id="ARBA00023136"/>
    </source>
</evidence>
<feature type="transmembrane region" description="Helical" evidence="7">
    <location>
        <begin position="148"/>
        <end position="174"/>
    </location>
</feature>
<feature type="compositionally biased region" description="Polar residues" evidence="8">
    <location>
        <begin position="1"/>
        <end position="14"/>
    </location>
</feature>
<dbReference type="InterPro" id="IPR025966">
    <property type="entry name" value="OppC_N"/>
</dbReference>
<sequence>MMPTTPSSQNPSESPETRGGGEDTAPRESTEDRVPLHRRKAAKVDRLAELMGERSDDGHGAGVWREAFRRMSRSPMAISGAVIVAVFLLVALFSPLIAPYSPTSQAWGGEVFPNRNEFVGPRAENWLGLDHLGRDMFSRMVIGARQTLMVGVVATLVGFLFGALLGGTAGACSVLGGRWGRQVDNVIMRVIDMMLALPTLLLAVTVAALVGPSLTTVMLAVGIAQVPIFARLLRGAMISQGNREYVLAARALGVRGHKIAISHILPNSMGPVIVQSTLTLATAIIDAAALSYLGLGNPDASFPEWGTMLSEAQRFLSTAPSLAVYPALGIIITALGFTLMGESLREALDPKLRN</sequence>
<keyword evidence="6 7" id="KW-0472">Membrane</keyword>
<dbReference type="EMBL" id="CP003788">
    <property type="protein sequence ID" value="AFR07847.1"/>
    <property type="molecule type" value="Genomic_DNA"/>
</dbReference>
<comment type="similarity">
    <text evidence="7">Belongs to the binding-protein-dependent transport system permease family.</text>
</comment>
<reference evidence="10 11" key="1">
    <citation type="journal article" date="2012" name="J. Bacteriol.">
        <title>Whole-Genome Sequence of Nocardiopsis alba Strain ATCC BAA-2165, Associated with Honeybees.</title>
        <authorList>
            <person name="Qiao J."/>
            <person name="Chen L."/>
            <person name="Li Y."/>
            <person name="Wang J."/>
            <person name="Zhang W."/>
            <person name="Chen S."/>
        </authorList>
    </citation>
    <scope>NUCLEOTIDE SEQUENCE [LARGE SCALE GENOMIC DNA]</scope>
    <source>
        <strain evidence="11">ATCC BAA-2165 / BE74</strain>
    </source>
</reference>
<dbReference type="GO" id="GO:0055085">
    <property type="term" value="P:transmembrane transport"/>
    <property type="evidence" value="ECO:0007669"/>
    <property type="project" value="InterPro"/>
</dbReference>
<dbReference type="KEGG" id="nal:B005_0788"/>
<evidence type="ECO:0000256" key="5">
    <source>
        <dbReference type="ARBA" id="ARBA00022989"/>
    </source>
</evidence>
<feature type="transmembrane region" description="Helical" evidence="7">
    <location>
        <begin position="186"/>
        <end position="210"/>
    </location>
</feature>
<evidence type="ECO:0000256" key="3">
    <source>
        <dbReference type="ARBA" id="ARBA00022475"/>
    </source>
</evidence>
<reference evidence="11" key="2">
    <citation type="submission" date="2012-08" db="EMBL/GenBank/DDBJ databases">
        <title>Whole-genome sequence of Nocardiopsis alba strain ATCC BAA-2165 associated with honeybees.</title>
        <authorList>
            <person name="Qiao J."/>
            <person name="Chen L."/>
            <person name="Li Y."/>
            <person name="Wang J."/>
            <person name="Zhang W."/>
            <person name="Chen S."/>
        </authorList>
    </citation>
    <scope>NUCLEOTIDE SEQUENCE [LARGE SCALE GENOMIC DNA]</scope>
    <source>
        <strain evidence="11">ATCC BAA-2165 / BE74</strain>
    </source>
</reference>
<protein>
    <submittedName>
        <fullName evidence="10">Binding--dependent transport system inner membrane component family protein</fullName>
    </submittedName>
</protein>
<evidence type="ECO:0000256" key="4">
    <source>
        <dbReference type="ARBA" id="ARBA00022692"/>
    </source>
</evidence>
<feature type="transmembrane region" description="Helical" evidence="7">
    <location>
        <begin position="315"/>
        <end position="339"/>
    </location>
</feature>
<evidence type="ECO:0000256" key="8">
    <source>
        <dbReference type="SAM" id="MobiDB-lite"/>
    </source>
</evidence>
<dbReference type="eggNOG" id="COG1173">
    <property type="taxonomic scope" value="Bacteria"/>
</dbReference>
<evidence type="ECO:0000256" key="1">
    <source>
        <dbReference type="ARBA" id="ARBA00004651"/>
    </source>
</evidence>
<feature type="region of interest" description="Disordered" evidence="8">
    <location>
        <begin position="1"/>
        <end position="39"/>
    </location>
</feature>
<keyword evidence="4 7" id="KW-0812">Transmembrane</keyword>
<name>J7LBH8_NOCAA</name>
<dbReference type="Pfam" id="PF00528">
    <property type="entry name" value="BPD_transp_1"/>
    <property type="match status" value="1"/>
</dbReference>
<dbReference type="HOGENOM" id="CLU_028518_1_2_11"/>
<gene>
    <name evidence="10" type="ordered locus">B005_0788</name>
</gene>
<comment type="subcellular location">
    <subcellularLocation>
        <location evidence="1 7">Cell membrane</location>
        <topology evidence="1 7">Multi-pass membrane protein</topology>
    </subcellularLocation>
</comment>
<dbReference type="PANTHER" id="PTHR43386:SF1">
    <property type="entry name" value="D,D-DIPEPTIDE TRANSPORT SYSTEM PERMEASE PROTEIN DDPC-RELATED"/>
    <property type="match status" value="1"/>
</dbReference>
<keyword evidence="3" id="KW-1003">Cell membrane</keyword>
<dbReference type="PANTHER" id="PTHR43386">
    <property type="entry name" value="OLIGOPEPTIDE TRANSPORT SYSTEM PERMEASE PROTEIN APPC"/>
    <property type="match status" value="1"/>
</dbReference>